<comment type="caution">
    <text evidence="1">The sequence shown here is derived from an EMBL/GenBank/DDBJ whole genome shotgun (WGS) entry which is preliminary data.</text>
</comment>
<dbReference type="HOGENOM" id="CLU_3269027_0_0_9"/>
<accession>G9XU08</accession>
<dbReference type="EMBL" id="AFZX01000116">
    <property type="protein sequence ID" value="EHL04893.1"/>
    <property type="molecule type" value="Genomic_DNA"/>
</dbReference>
<dbReference type="Proteomes" id="UP000004416">
    <property type="component" value="Unassembled WGS sequence"/>
</dbReference>
<gene>
    <name evidence="1" type="ORF">HMPREF0322_04466</name>
</gene>
<name>G9XU08_DESHA</name>
<proteinExistence type="predicted"/>
<organism evidence="1 2">
    <name type="scientific">Desulfitobacterium hafniense DP7</name>
    <dbReference type="NCBI Taxonomy" id="537010"/>
    <lineage>
        <taxon>Bacteria</taxon>
        <taxon>Bacillati</taxon>
        <taxon>Bacillota</taxon>
        <taxon>Clostridia</taxon>
        <taxon>Eubacteriales</taxon>
        <taxon>Desulfitobacteriaceae</taxon>
        <taxon>Desulfitobacterium</taxon>
    </lineage>
</organism>
<evidence type="ECO:0000313" key="1">
    <source>
        <dbReference type="EMBL" id="EHL04893.1"/>
    </source>
</evidence>
<sequence>MMLPFLSLFRLKHFQFRMGMPAAAHDKRAAVTYKRHALFLV</sequence>
<protein>
    <submittedName>
        <fullName evidence="1">Uncharacterized protein</fullName>
    </submittedName>
</protein>
<dbReference type="AlphaFoldDB" id="G9XU08"/>
<reference evidence="1 2" key="1">
    <citation type="submission" date="2011-08" db="EMBL/GenBank/DDBJ databases">
        <authorList>
            <person name="Weinstock G."/>
            <person name="Sodergren E."/>
            <person name="Clifton S."/>
            <person name="Fulton L."/>
            <person name="Fulton B."/>
            <person name="Courtney L."/>
            <person name="Fronick C."/>
            <person name="Harrison M."/>
            <person name="Strong C."/>
            <person name="Farmer C."/>
            <person name="Delahaunty K."/>
            <person name="Markovic C."/>
            <person name="Hall O."/>
            <person name="Minx P."/>
            <person name="Tomlinson C."/>
            <person name="Mitreva M."/>
            <person name="Hou S."/>
            <person name="Chen J."/>
            <person name="Wollam A."/>
            <person name="Pepin K.H."/>
            <person name="Johnson M."/>
            <person name="Bhonagiri V."/>
            <person name="Zhang X."/>
            <person name="Suruliraj S."/>
            <person name="Warren W."/>
            <person name="Chinwalla A."/>
            <person name="Mardis E.R."/>
            <person name="Wilson R.K."/>
        </authorList>
    </citation>
    <scope>NUCLEOTIDE SEQUENCE [LARGE SCALE GENOMIC DNA]</scope>
    <source>
        <strain evidence="1 2">DP7</strain>
    </source>
</reference>
<evidence type="ECO:0000313" key="2">
    <source>
        <dbReference type="Proteomes" id="UP000004416"/>
    </source>
</evidence>